<organism evidence="1">
    <name type="scientific">marine metagenome</name>
    <dbReference type="NCBI Taxonomy" id="408172"/>
    <lineage>
        <taxon>unclassified sequences</taxon>
        <taxon>metagenomes</taxon>
        <taxon>ecological metagenomes</taxon>
    </lineage>
</organism>
<evidence type="ECO:0008006" key="2">
    <source>
        <dbReference type="Google" id="ProtNLM"/>
    </source>
</evidence>
<proteinExistence type="predicted"/>
<sequence>AATDLNVATLEWVQAISAAGPAAIRLQKRLTRQWDTAPLQDAIRAGIQTFADAYETDEPQRLMQGFLDRPRRNSD</sequence>
<gene>
    <name evidence="1" type="ORF">METZ01_LOCUS55755</name>
</gene>
<name>A0A381SHV0_9ZZZZ</name>
<dbReference type="InterPro" id="IPR029045">
    <property type="entry name" value="ClpP/crotonase-like_dom_sf"/>
</dbReference>
<dbReference type="AlphaFoldDB" id="A0A381SHV0"/>
<protein>
    <recommendedName>
        <fullName evidence="2">Enoyl-CoA hydratase</fullName>
    </recommendedName>
</protein>
<accession>A0A381SHV0</accession>
<dbReference type="EMBL" id="UINC01003054">
    <property type="protein sequence ID" value="SVA02901.1"/>
    <property type="molecule type" value="Genomic_DNA"/>
</dbReference>
<dbReference type="Gene3D" id="3.90.226.10">
    <property type="entry name" value="2-enoyl-CoA Hydratase, Chain A, domain 1"/>
    <property type="match status" value="1"/>
</dbReference>
<evidence type="ECO:0000313" key="1">
    <source>
        <dbReference type="EMBL" id="SVA02901.1"/>
    </source>
</evidence>
<dbReference type="SUPFAM" id="SSF52096">
    <property type="entry name" value="ClpP/crotonase"/>
    <property type="match status" value="1"/>
</dbReference>
<reference evidence="1" key="1">
    <citation type="submission" date="2018-05" db="EMBL/GenBank/DDBJ databases">
        <authorList>
            <person name="Lanie J.A."/>
            <person name="Ng W.-L."/>
            <person name="Kazmierczak K.M."/>
            <person name="Andrzejewski T.M."/>
            <person name="Davidsen T.M."/>
            <person name="Wayne K.J."/>
            <person name="Tettelin H."/>
            <person name="Glass J.I."/>
            <person name="Rusch D."/>
            <person name="Podicherti R."/>
            <person name="Tsui H.-C.T."/>
            <person name="Winkler M.E."/>
        </authorList>
    </citation>
    <scope>NUCLEOTIDE SEQUENCE</scope>
</reference>
<feature type="non-terminal residue" evidence="1">
    <location>
        <position position="1"/>
    </location>
</feature>